<dbReference type="AlphaFoldDB" id="U5L7W9"/>
<evidence type="ECO:0000313" key="2">
    <source>
        <dbReference type="EMBL" id="AGX02717.1"/>
    </source>
</evidence>
<feature type="region of interest" description="Disordered" evidence="1">
    <location>
        <begin position="1"/>
        <end position="29"/>
    </location>
</feature>
<evidence type="ECO:0000256" key="1">
    <source>
        <dbReference type="SAM" id="MobiDB-lite"/>
    </source>
</evidence>
<feature type="compositionally biased region" description="Polar residues" evidence="1">
    <location>
        <begin position="19"/>
        <end position="29"/>
    </location>
</feature>
<name>U5L7W9_9BACI</name>
<keyword evidence="3" id="KW-1185">Reference proteome</keyword>
<accession>U5L7W9</accession>
<dbReference type="EMBL" id="CP006643">
    <property type="protein sequence ID" value="AGX02717.1"/>
    <property type="molecule type" value="Genomic_DNA"/>
</dbReference>
<reference evidence="2 3" key="1">
    <citation type="submission" date="2013-07" db="EMBL/GenBank/DDBJ databases">
        <title>Complete genome sequence of Bacillus infantis NRRL B-14911 that has potential to induce cardiac disease by antigenic mimicry.</title>
        <authorList>
            <person name="Massilamany C."/>
            <person name="Smith T.P.L."/>
            <person name="Loy J.D."/>
            <person name="Barletta R."/>
            <person name="Reddy J."/>
        </authorList>
    </citation>
    <scope>NUCLEOTIDE SEQUENCE [LARGE SCALE GENOMIC DNA]</scope>
    <source>
        <strain evidence="2 3">NRRL B-14911</strain>
    </source>
</reference>
<dbReference type="KEGG" id="bif:N288_03780"/>
<dbReference type="HOGENOM" id="CLU_209533_1_0_9"/>
<organism evidence="2 3">
    <name type="scientific">Bacillus infantis NRRL B-14911</name>
    <dbReference type="NCBI Taxonomy" id="1367477"/>
    <lineage>
        <taxon>Bacteria</taxon>
        <taxon>Bacillati</taxon>
        <taxon>Bacillota</taxon>
        <taxon>Bacilli</taxon>
        <taxon>Bacillales</taxon>
        <taxon>Bacillaceae</taxon>
        <taxon>Bacillus</taxon>
    </lineage>
</organism>
<proteinExistence type="predicted"/>
<sequence>MGKGKTKQKGKDSPKHKTSGSANKSNGYH</sequence>
<evidence type="ECO:0000313" key="3">
    <source>
        <dbReference type="Proteomes" id="UP000017805"/>
    </source>
</evidence>
<gene>
    <name evidence="2" type="ORF">N288_03780</name>
</gene>
<dbReference type="Proteomes" id="UP000017805">
    <property type="component" value="Chromosome"/>
</dbReference>
<dbReference type="STRING" id="1367477.N288_03780"/>
<protein>
    <submittedName>
        <fullName evidence="2">Uncharacterized protein</fullName>
    </submittedName>
</protein>